<dbReference type="Gene3D" id="1.10.1380.10">
    <property type="entry name" value="Neutral endopeptidase , domain2"/>
    <property type="match status" value="1"/>
</dbReference>
<protein>
    <recommendedName>
        <fullName evidence="3">Peptidase M13 N-terminal domain-containing protein</fullName>
    </recommendedName>
</protein>
<reference evidence="4 5" key="1">
    <citation type="journal article" date="2023" name="Arcadia Sci">
        <title>De novo assembly of a long-read Amblyomma americanum tick genome.</title>
        <authorList>
            <person name="Chou S."/>
            <person name="Poskanzer K.E."/>
            <person name="Rollins M."/>
            <person name="Thuy-Boun P.S."/>
        </authorList>
    </citation>
    <scope>NUCLEOTIDE SEQUENCE [LARGE SCALE GENOMIC DNA]</scope>
    <source>
        <strain evidence="4">F_SG_1</strain>
        <tissue evidence="4">Salivary glands</tissue>
    </source>
</reference>
<dbReference type="GO" id="GO:0005886">
    <property type="term" value="C:plasma membrane"/>
    <property type="evidence" value="ECO:0007669"/>
    <property type="project" value="TreeGrafter"/>
</dbReference>
<feature type="non-terminal residue" evidence="4">
    <location>
        <position position="661"/>
    </location>
</feature>
<comment type="similarity">
    <text evidence="1">Belongs to the peptidase M13 family.</text>
</comment>
<dbReference type="PANTHER" id="PTHR11733">
    <property type="entry name" value="ZINC METALLOPROTEASE FAMILY M13 NEPRILYSIN-RELATED"/>
    <property type="match status" value="1"/>
</dbReference>
<dbReference type="InterPro" id="IPR008753">
    <property type="entry name" value="Peptidase_M13_N"/>
</dbReference>
<dbReference type="Pfam" id="PF05649">
    <property type="entry name" value="Peptidase_M13_N"/>
    <property type="match status" value="1"/>
</dbReference>
<evidence type="ECO:0000259" key="3">
    <source>
        <dbReference type="Pfam" id="PF05649"/>
    </source>
</evidence>
<keyword evidence="2" id="KW-0472">Membrane</keyword>
<dbReference type="InterPro" id="IPR024079">
    <property type="entry name" value="MetalloPept_cat_dom_sf"/>
</dbReference>
<keyword evidence="2" id="KW-0812">Transmembrane</keyword>
<dbReference type="GO" id="GO:0004222">
    <property type="term" value="F:metalloendopeptidase activity"/>
    <property type="evidence" value="ECO:0007669"/>
    <property type="project" value="InterPro"/>
</dbReference>
<proteinExistence type="inferred from homology"/>
<dbReference type="Gene3D" id="3.40.390.10">
    <property type="entry name" value="Collagenase (Catalytic Domain)"/>
    <property type="match status" value="1"/>
</dbReference>
<evidence type="ECO:0000256" key="1">
    <source>
        <dbReference type="ARBA" id="ARBA00007357"/>
    </source>
</evidence>
<accession>A0AAQ4E6P8</accession>
<feature type="domain" description="Peptidase M13 N-terminal" evidence="3">
    <location>
        <begin position="167"/>
        <end position="515"/>
    </location>
</feature>
<dbReference type="PANTHER" id="PTHR11733:SF241">
    <property type="entry name" value="GH26575P-RELATED"/>
    <property type="match status" value="1"/>
</dbReference>
<dbReference type="InterPro" id="IPR042089">
    <property type="entry name" value="Peptidase_M13_dom_2"/>
</dbReference>
<dbReference type="InterPro" id="IPR000718">
    <property type="entry name" value="Peptidase_M13"/>
</dbReference>
<evidence type="ECO:0000313" key="4">
    <source>
        <dbReference type="EMBL" id="KAK8770376.1"/>
    </source>
</evidence>
<dbReference type="GO" id="GO:0016485">
    <property type="term" value="P:protein processing"/>
    <property type="evidence" value="ECO:0007669"/>
    <property type="project" value="TreeGrafter"/>
</dbReference>
<keyword evidence="5" id="KW-1185">Reference proteome</keyword>
<gene>
    <name evidence="4" type="ORF">V5799_013158</name>
</gene>
<comment type="caution">
    <text evidence="4">The sequence shown here is derived from an EMBL/GenBank/DDBJ whole genome shotgun (WGS) entry which is preliminary data.</text>
</comment>
<dbReference type="Proteomes" id="UP001321473">
    <property type="component" value="Unassembled WGS sequence"/>
</dbReference>
<dbReference type="EMBL" id="JARKHS020021229">
    <property type="protein sequence ID" value="KAK8770376.1"/>
    <property type="molecule type" value="Genomic_DNA"/>
</dbReference>
<dbReference type="SUPFAM" id="SSF55486">
    <property type="entry name" value="Metalloproteases ('zincins'), catalytic domain"/>
    <property type="match status" value="1"/>
</dbReference>
<feature type="transmembrane region" description="Helical" evidence="2">
    <location>
        <begin position="112"/>
        <end position="133"/>
    </location>
</feature>
<dbReference type="PROSITE" id="PS51885">
    <property type="entry name" value="NEPRILYSIN"/>
    <property type="match status" value="1"/>
</dbReference>
<sequence length="661" mass="74260">MQSSRMTLSQADRSGSPLQDLDKKNLYFTEVLSGLSPAPTPVKLTVTTTQEKKQRRMSLFRRATKPNLDSQGLRELLTTLHTTPSVSSRGKAGTVSGGMFEERPQGRSWRRFVVSLCGGGAALVLVLVVVGWLNSGTAEWRHLPCDSLQCRYYAQILDDIANASIDPCHDFHAHVCSRWLSRSELPVKETMLDSFLQKVATRAFKTTVPRKGQSAEQKAAQFFQSCNAVATGKVSELNALKSVLLKCGVHWPELTNTSRLLHTLFCLTALWNWSPIIKFIFDRAGFLTIRPEESFGETLLRRRFMLSGQSGAENQYEDYFRKMLRAFQNGRQPVEYEQHIKLEGRVIPSLYHSFVLSNSTTLYNQSMLAVIAAAEDAISLPIWDDGLRVHLNTSVYSVRVVSFENVEFFAAFFRLVASVGEAQMAYYHSWALVQMASLLAGKELAALYTLRWTNRWRAQRLFCAWSTHHYMGLAIYATYMRDEINRDMTTDISALVSSIQQAAEKKVVHSPWPSAVSIVHAASPSGNSSALHRLLNETDPARLDVTYRLFPDMTDSVTTNFELATVGRRRTAVSTRMPPFVVKRTVRYIHVDDAGRLVLLPIMFELPFFTDGPAFRAVKYGALGGEVADALSSLLFQRLREIYGNFVGTALNMSCVVKAYH</sequence>
<name>A0AAQ4E6P8_AMBAM</name>
<keyword evidence="2" id="KW-1133">Transmembrane helix</keyword>
<dbReference type="AlphaFoldDB" id="A0AAQ4E6P8"/>
<organism evidence="4 5">
    <name type="scientific">Amblyomma americanum</name>
    <name type="common">Lone star tick</name>
    <dbReference type="NCBI Taxonomy" id="6943"/>
    <lineage>
        <taxon>Eukaryota</taxon>
        <taxon>Metazoa</taxon>
        <taxon>Ecdysozoa</taxon>
        <taxon>Arthropoda</taxon>
        <taxon>Chelicerata</taxon>
        <taxon>Arachnida</taxon>
        <taxon>Acari</taxon>
        <taxon>Parasitiformes</taxon>
        <taxon>Ixodida</taxon>
        <taxon>Ixodoidea</taxon>
        <taxon>Ixodidae</taxon>
        <taxon>Amblyomminae</taxon>
        <taxon>Amblyomma</taxon>
    </lineage>
</organism>
<evidence type="ECO:0000313" key="5">
    <source>
        <dbReference type="Proteomes" id="UP001321473"/>
    </source>
</evidence>
<evidence type="ECO:0000256" key="2">
    <source>
        <dbReference type="SAM" id="Phobius"/>
    </source>
</evidence>